<dbReference type="InterPro" id="IPR036514">
    <property type="entry name" value="SGNH_hydro_sf"/>
</dbReference>
<dbReference type="GO" id="GO:0016788">
    <property type="term" value="F:hydrolase activity, acting on ester bonds"/>
    <property type="evidence" value="ECO:0007669"/>
    <property type="project" value="UniProtKB-ARBA"/>
</dbReference>
<keyword evidence="2" id="KW-1185">Reference proteome</keyword>
<evidence type="ECO:0000313" key="1">
    <source>
        <dbReference type="EMBL" id="SEG60036.1"/>
    </source>
</evidence>
<dbReference type="Gene3D" id="3.40.50.1110">
    <property type="entry name" value="SGNH hydrolase"/>
    <property type="match status" value="1"/>
</dbReference>
<dbReference type="Proteomes" id="UP000236743">
    <property type="component" value="Unassembled WGS sequence"/>
</dbReference>
<dbReference type="AlphaFoldDB" id="A0A1H6BIK7"/>
<name>A0A1H6BIK7_9HYPH</name>
<dbReference type="EMBL" id="FNUY01000007">
    <property type="protein sequence ID" value="SEG60036.1"/>
    <property type="molecule type" value="Genomic_DNA"/>
</dbReference>
<dbReference type="RefSeq" id="WP_103873814.1">
    <property type="nucleotide sequence ID" value="NZ_FNUY01000007.1"/>
</dbReference>
<organism evidence="1 2">
    <name type="scientific">Bosea lathyri</name>
    <dbReference type="NCBI Taxonomy" id="1036778"/>
    <lineage>
        <taxon>Bacteria</taxon>
        <taxon>Pseudomonadati</taxon>
        <taxon>Pseudomonadota</taxon>
        <taxon>Alphaproteobacteria</taxon>
        <taxon>Hyphomicrobiales</taxon>
        <taxon>Boseaceae</taxon>
        <taxon>Bosea</taxon>
    </lineage>
</organism>
<protein>
    <submittedName>
        <fullName evidence="1">Uncharacterized protein</fullName>
    </submittedName>
</protein>
<dbReference type="SUPFAM" id="SSF52266">
    <property type="entry name" value="SGNH hydrolase"/>
    <property type="match status" value="1"/>
</dbReference>
<sequence>MNGFNTRVSVSAARYAALRQRPLNNRIGLIGHSMLDQAIGQLVSGQQLRSASLALTAFPSWVSMLSRGRYLIPENCKFAVAASLVSDLSERTLTAATAPSGFGLGKTQLQAAIDCPAATIAVMSGHNDRMNGVSLATSITKMTLALNALTGAGKIVLLCSAIPTGSASFPTRRLTGSQLAAHLAWCDWTTRIAPTLWPGQVYAIDFWQDMVDMAPSATAGDVVSAKTQDGVHPSSWGAYLMARRVLAVLDGLGIPAAAPNVHRRGEIYDATSNPRGNLLGANGLLADAGTALSGSSGGVTFSGVRPSGANVYVNSAGQAGTLTIAGAMVTTPTGAWWQMTVTGTTAANAGPNFTLNPPNLSPANVAPNDVLHGFGEFEIDAGGTGLCGFPLALIRNLPGPQVDNMNMGYGGESTGVLDPVLSGLPGPLSGSWNGDLLSTVSGAETAISTYLQINLKASATVNLTMRVRNLAVRKVM</sequence>
<gene>
    <name evidence="1" type="ORF">SAMN04488115_107229</name>
</gene>
<evidence type="ECO:0000313" key="2">
    <source>
        <dbReference type="Proteomes" id="UP000236743"/>
    </source>
</evidence>
<accession>A0A1H6BIK7</accession>
<reference evidence="1 2" key="1">
    <citation type="submission" date="2016-10" db="EMBL/GenBank/DDBJ databases">
        <authorList>
            <person name="de Groot N.N."/>
        </authorList>
    </citation>
    <scope>NUCLEOTIDE SEQUENCE [LARGE SCALE GENOMIC DNA]</scope>
    <source>
        <strain evidence="1 2">DSM 26656</strain>
    </source>
</reference>
<proteinExistence type="predicted"/>